<feature type="transmembrane region" description="Helical" evidence="1">
    <location>
        <begin position="179"/>
        <end position="196"/>
    </location>
</feature>
<feature type="transmembrane region" description="Helical" evidence="1">
    <location>
        <begin position="460"/>
        <end position="481"/>
    </location>
</feature>
<feature type="transmembrane region" description="Helical" evidence="1">
    <location>
        <begin position="155"/>
        <end position="173"/>
    </location>
</feature>
<feature type="transmembrane region" description="Helical" evidence="1">
    <location>
        <begin position="203"/>
        <end position="222"/>
    </location>
</feature>
<dbReference type="OrthoDB" id="9767931at2"/>
<dbReference type="RefSeq" id="WP_136006376.1">
    <property type="nucleotide sequence ID" value="NZ_SRYR01000002.1"/>
</dbReference>
<gene>
    <name evidence="2" type="ORF">E5347_08515</name>
</gene>
<feature type="transmembrane region" description="Helical" evidence="1">
    <location>
        <begin position="300"/>
        <end position="321"/>
    </location>
</feature>
<keyword evidence="1" id="KW-1133">Transmembrane helix</keyword>
<reference evidence="2 3" key="1">
    <citation type="submission" date="2019-04" db="EMBL/GenBank/DDBJ databases">
        <title>Microbes associate with the intestines of laboratory mice.</title>
        <authorList>
            <person name="Navarre W."/>
            <person name="Wong E."/>
            <person name="Huang K."/>
            <person name="Tropini C."/>
            <person name="Ng K."/>
            <person name="Yu B."/>
        </authorList>
    </citation>
    <scope>NUCLEOTIDE SEQUENCE [LARGE SCALE GENOMIC DNA]</scope>
    <source>
        <strain evidence="2 3">NM50_B9-20</strain>
    </source>
</reference>
<dbReference type="EMBL" id="SRYR01000002">
    <property type="protein sequence ID" value="TGY42838.1"/>
    <property type="molecule type" value="Genomic_DNA"/>
</dbReference>
<dbReference type="InterPro" id="IPR025291">
    <property type="entry name" value="DUF4153"/>
</dbReference>
<dbReference type="Pfam" id="PF13687">
    <property type="entry name" value="DUF4153"/>
    <property type="match status" value="1"/>
</dbReference>
<name>A0A4S2DKP7_9CLOT</name>
<evidence type="ECO:0000313" key="3">
    <source>
        <dbReference type="Proteomes" id="UP000306888"/>
    </source>
</evidence>
<comment type="caution">
    <text evidence="2">The sequence shown here is derived from an EMBL/GenBank/DDBJ whole genome shotgun (WGS) entry which is preliminary data.</text>
</comment>
<protein>
    <submittedName>
        <fullName evidence="2">DUF4173 domain-containing protein</fullName>
    </submittedName>
</protein>
<accession>A0A4S2DKP7</accession>
<organism evidence="2 3">
    <name type="scientific">Clostridium sartagoforme</name>
    <dbReference type="NCBI Taxonomy" id="84031"/>
    <lineage>
        <taxon>Bacteria</taxon>
        <taxon>Bacillati</taxon>
        <taxon>Bacillota</taxon>
        <taxon>Clostridia</taxon>
        <taxon>Eubacteriales</taxon>
        <taxon>Clostridiaceae</taxon>
        <taxon>Clostridium</taxon>
    </lineage>
</organism>
<feature type="transmembrane region" description="Helical" evidence="1">
    <location>
        <begin position="341"/>
        <end position="362"/>
    </location>
</feature>
<feature type="transmembrane region" description="Helical" evidence="1">
    <location>
        <begin position="382"/>
        <end position="401"/>
    </location>
</feature>
<keyword evidence="3" id="KW-1185">Reference proteome</keyword>
<proteinExistence type="predicted"/>
<feature type="transmembrane region" description="Helical" evidence="1">
    <location>
        <begin position="228"/>
        <end position="248"/>
    </location>
</feature>
<sequence length="616" mass="70953">MINAVSLVLMKNDKILLLKREKNRIPIIVMKDDETPEKSLERWAKDNITVGTSKLIRVDKTFNIEGYNINLIFIDASNSDVNISNEDLILDSFDVSNINRFEEELLRAVVMKCNSINYRTYSIEILERVYNIRNNYRIRKPLIELEKGRMKSNKAINLIPLTLILGAILSIFLFNYFGISIAIVTVLMTVIFFSVIGVRNKSYLGLFLVLSSIALSITYGIFTNEVFRVLNLIVIPINLFSGFLLLTYEKLPFKFVAFITAFLEIIVGKSFENTGKLTFEFREKFSKADGEKKSRNTKHIINGILISIPLVIVLLMILSGADEVFSYYLSNIWDYINIKNIYDFISRVFIATIIMFLTYGLYYSLGSVKVENVNNKTFNRTLNSTTIITILVSIILIYLVFTQVQVTHLYLNKALPSGVSFSEYARKGFFQLVFLVVVNLIMIISIKIKTDVKHSKSNNILNVLYSIITLLTINMGVAAIYKMNLYIGEFGYTRLRILVQAFTLFLCIALLLLLAFIWREKLLFKPIVVSAVAIYLVLNFVNLDNFIAKENLKLINTRAEIDLWYLSTLSLDAKEAIDEGREKGLVSSEYYNYWANKRVATERWYEYNYFNNNILK</sequence>
<keyword evidence="1" id="KW-0472">Membrane</keyword>
<dbReference type="Proteomes" id="UP000306888">
    <property type="component" value="Unassembled WGS sequence"/>
</dbReference>
<evidence type="ECO:0000313" key="2">
    <source>
        <dbReference type="EMBL" id="TGY42838.1"/>
    </source>
</evidence>
<keyword evidence="1" id="KW-0812">Transmembrane</keyword>
<feature type="transmembrane region" description="Helical" evidence="1">
    <location>
        <begin position="497"/>
        <end position="517"/>
    </location>
</feature>
<dbReference type="AlphaFoldDB" id="A0A4S2DKP7"/>
<feature type="transmembrane region" description="Helical" evidence="1">
    <location>
        <begin position="429"/>
        <end position="448"/>
    </location>
</feature>
<evidence type="ECO:0000256" key="1">
    <source>
        <dbReference type="SAM" id="Phobius"/>
    </source>
</evidence>